<evidence type="ECO:0000313" key="3">
    <source>
        <dbReference type="Proteomes" id="UP000228859"/>
    </source>
</evidence>
<dbReference type="AlphaFoldDB" id="A0A2D3WLL7"/>
<evidence type="ECO:0000256" key="1">
    <source>
        <dbReference type="SAM" id="Phobius"/>
    </source>
</evidence>
<dbReference type="Proteomes" id="UP000228859">
    <property type="component" value="Unassembled WGS sequence"/>
</dbReference>
<accession>A0A2D3WLL7</accession>
<dbReference type="RefSeq" id="WP_303662811.1">
    <property type="nucleotide sequence ID" value="NZ_DLUI01000031.1"/>
</dbReference>
<evidence type="ECO:0000313" key="2">
    <source>
        <dbReference type="EMBL" id="DAB39206.1"/>
    </source>
</evidence>
<feature type="transmembrane region" description="Helical" evidence="1">
    <location>
        <begin position="33"/>
        <end position="58"/>
    </location>
</feature>
<protein>
    <submittedName>
        <fullName evidence="2">Uncharacterized protein</fullName>
    </submittedName>
</protein>
<comment type="caution">
    <text evidence="2">The sequence shown here is derived from an EMBL/GenBank/DDBJ whole genome shotgun (WGS) entry which is preliminary data.</text>
</comment>
<keyword evidence="1" id="KW-0812">Transmembrane</keyword>
<proteinExistence type="predicted"/>
<keyword evidence="1" id="KW-0472">Membrane</keyword>
<organism evidence="2 3">
    <name type="scientific">Sulfuricurvum kujiense</name>
    <dbReference type="NCBI Taxonomy" id="148813"/>
    <lineage>
        <taxon>Bacteria</taxon>
        <taxon>Pseudomonadati</taxon>
        <taxon>Campylobacterota</taxon>
        <taxon>Epsilonproteobacteria</taxon>
        <taxon>Campylobacterales</taxon>
        <taxon>Sulfurimonadaceae</taxon>
        <taxon>Sulfuricurvum</taxon>
    </lineage>
</organism>
<sequence>MKRSTFDALLSFLGGVSWAFVIVGAWVTFQSFVFLGIVPALMFTFLFIFLAVFLLLVLETMSMARDRNDILAKQNELLEEIRDTVKATPTDA</sequence>
<feature type="transmembrane region" description="Helical" evidence="1">
    <location>
        <begin position="7"/>
        <end position="27"/>
    </location>
</feature>
<reference evidence="2 3" key="1">
    <citation type="journal article" date="2017" name="Front. Microbiol.">
        <title>Comparative Genomic Analysis of the Class Epsilonproteobacteria and Proposed Reclassification to Epsilonbacteraeota (phyl. nov.).</title>
        <authorList>
            <person name="Waite D.W."/>
            <person name="Vanwonterghem I."/>
            <person name="Rinke C."/>
            <person name="Parks D.H."/>
            <person name="Zhang Y."/>
            <person name="Takai K."/>
            <person name="Sievert S.M."/>
            <person name="Simon J."/>
            <person name="Campbell B.J."/>
            <person name="Hanson T.E."/>
            <person name="Woyke T."/>
            <person name="Klotz M.G."/>
            <person name="Hugenholtz P."/>
        </authorList>
    </citation>
    <scope>NUCLEOTIDE SEQUENCE [LARGE SCALE GENOMIC DNA]</scope>
    <source>
        <strain evidence="2">UBA12443</strain>
    </source>
</reference>
<name>A0A2D3WLL7_9BACT</name>
<keyword evidence="1" id="KW-1133">Transmembrane helix</keyword>
<gene>
    <name evidence="2" type="ORF">CFH83_01930</name>
</gene>
<dbReference type="EMBL" id="DLUI01000031">
    <property type="protein sequence ID" value="DAB39206.1"/>
    <property type="molecule type" value="Genomic_DNA"/>
</dbReference>